<name>A0AA95JDN5_9BACL</name>
<keyword evidence="2" id="KW-1185">Reference proteome</keyword>
<dbReference type="SUPFAM" id="SSF53163">
    <property type="entry name" value="HybD-like"/>
    <property type="match status" value="1"/>
</dbReference>
<dbReference type="Proteomes" id="UP001178662">
    <property type="component" value="Chromosome"/>
</dbReference>
<keyword evidence="1" id="KW-0378">Hydrolase</keyword>
<proteinExistence type="predicted"/>
<dbReference type="NCBIfam" id="TIGR02841">
    <property type="entry name" value="spore_YyaC"/>
    <property type="match status" value="1"/>
</dbReference>
<dbReference type="AlphaFoldDB" id="A0AA95JDN5"/>
<dbReference type="InterPro" id="IPR009665">
    <property type="entry name" value="YyaC"/>
</dbReference>
<reference evidence="1" key="1">
    <citation type="submission" date="2023-03" db="EMBL/GenBank/DDBJ databases">
        <title>Andean soil-derived lignocellulolytic bacterial consortium as a source of novel taxa and putative plastic-active enzymes.</title>
        <authorList>
            <person name="Diaz-Garcia L."/>
            <person name="Chuvochina M."/>
            <person name="Feuerriegel G."/>
            <person name="Bunk B."/>
            <person name="Sproer C."/>
            <person name="Streit W.R."/>
            <person name="Rodriguez L.M."/>
            <person name="Overmann J."/>
            <person name="Jimenez D.J."/>
        </authorList>
    </citation>
    <scope>NUCLEOTIDE SEQUENCE</scope>
    <source>
        <strain evidence="1">MAG 2441</strain>
    </source>
</reference>
<gene>
    <name evidence="1" type="primary">yyaC</name>
    <name evidence="1" type="ORF">P0Y55_03605</name>
</gene>
<dbReference type="EMBL" id="CP119317">
    <property type="protein sequence ID" value="WEK55162.1"/>
    <property type="molecule type" value="Genomic_DNA"/>
</dbReference>
<evidence type="ECO:0000313" key="2">
    <source>
        <dbReference type="Proteomes" id="UP001178662"/>
    </source>
</evidence>
<dbReference type="GO" id="GO:0008233">
    <property type="term" value="F:peptidase activity"/>
    <property type="evidence" value="ECO:0007669"/>
    <property type="project" value="UniProtKB-KW"/>
</dbReference>
<dbReference type="InterPro" id="IPR023430">
    <property type="entry name" value="Pept_HybD-like_dom_sf"/>
</dbReference>
<keyword evidence="1" id="KW-0645">Protease</keyword>
<dbReference type="GO" id="GO:0006508">
    <property type="term" value="P:proteolysis"/>
    <property type="evidence" value="ECO:0007669"/>
    <property type="project" value="UniProtKB-KW"/>
</dbReference>
<organism evidence="1 2">
    <name type="scientific">Candidatus Cohnella colombiensis</name>
    <dbReference type="NCBI Taxonomy" id="3121368"/>
    <lineage>
        <taxon>Bacteria</taxon>
        <taxon>Bacillati</taxon>
        <taxon>Bacillota</taxon>
        <taxon>Bacilli</taxon>
        <taxon>Bacillales</taxon>
        <taxon>Paenibacillaceae</taxon>
        <taxon>Cohnella</taxon>
    </lineage>
</organism>
<accession>A0AA95JDN5</accession>
<protein>
    <submittedName>
        <fullName evidence="1">Spore protease YyaC</fullName>
    </submittedName>
</protein>
<evidence type="ECO:0000313" key="1">
    <source>
        <dbReference type="EMBL" id="WEK55162.1"/>
    </source>
</evidence>
<sequence length="173" mass="18863">MLTVNSHNRKQRVDLTGLTSFVNTIASLHPMNELTFLCIGTDRSTGDSLGPWVGTLLEQRGFTNVIGTLKNPCDAHRLPQWVESIKEETIVVAIDACLGRPESVGMFLTSEGPIFPGQSVTKGLPPVGNYSIAAIVNETGPKPYNTLQTTSLYEVMNRATEIADVITEQFKRG</sequence>
<dbReference type="Pfam" id="PF06866">
    <property type="entry name" value="DUF1256"/>
    <property type="match status" value="1"/>
</dbReference>